<keyword evidence="4 5" id="KW-0472">Membrane</keyword>
<evidence type="ECO:0000256" key="4">
    <source>
        <dbReference type="ARBA" id="ARBA00023136"/>
    </source>
</evidence>
<evidence type="ECO:0000256" key="1">
    <source>
        <dbReference type="ARBA" id="ARBA00004127"/>
    </source>
</evidence>
<comment type="subcellular location">
    <subcellularLocation>
        <location evidence="1">Endomembrane system</location>
        <topology evidence="1">Multi-pass membrane protein</topology>
    </subcellularLocation>
</comment>
<accession>A0A0M3J3D0</accession>
<dbReference type="InterPro" id="IPR036259">
    <property type="entry name" value="MFS_trans_sf"/>
</dbReference>
<evidence type="ECO:0000256" key="2">
    <source>
        <dbReference type="ARBA" id="ARBA00022692"/>
    </source>
</evidence>
<dbReference type="GO" id="GO:0005789">
    <property type="term" value="C:endoplasmic reticulum membrane"/>
    <property type="evidence" value="ECO:0007669"/>
    <property type="project" value="TreeGrafter"/>
</dbReference>
<dbReference type="AlphaFoldDB" id="A0A0M3J3D0"/>
<name>A0A0M3J3D0_ANISI</name>
<dbReference type="PANTHER" id="PTHR43826:SF3">
    <property type="entry name" value="GLUCOSE-6-PHOSPHATE EXCHANGER SLC37A4"/>
    <property type="match status" value="1"/>
</dbReference>
<proteinExistence type="predicted"/>
<feature type="transmembrane region" description="Helical" evidence="5">
    <location>
        <begin position="12"/>
        <end position="30"/>
    </location>
</feature>
<sequence>LCAYIALDRSRFLTGIMCTVGMFASLGTLFTSEWILTSSFLFGACVYACINIWGIISTDMVDQAFTGRCSAFVNFISNSFAVFAGSPLAWLISTYGYSVLSTLSVSFITLSLSVYAFRWNVPLHIKGETTR</sequence>
<dbReference type="PANTHER" id="PTHR43826">
    <property type="entry name" value="GLUCOSE-6-PHOSPHATE EXCHANGER SLC37A4"/>
    <property type="match status" value="1"/>
</dbReference>
<keyword evidence="3 5" id="KW-1133">Transmembrane helix</keyword>
<dbReference type="Gene3D" id="1.20.1250.20">
    <property type="entry name" value="MFS general substrate transporter like domains"/>
    <property type="match status" value="1"/>
</dbReference>
<feature type="transmembrane region" description="Helical" evidence="5">
    <location>
        <begin position="69"/>
        <end position="92"/>
    </location>
</feature>
<dbReference type="WBParaSite" id="ASIM_0000204301-mRNA-1">
    <property type="protein sequence ID" value="ASIM_0000204301-mRNA-1"/>
    <property type="gene ID" value="ASIM_0000204301"/>
</dbReference>
<evidence type="ECO:0000256" key="3">
    <source>
        <dbReference type="ARBA" id="ARBA00022989"/>
    </source>
</evidence>
<reference evidence="6" key="1">
    <citation type="submission" date="2017-02" db="UniProtKB">
        <authorList>
            <consortium name="WormBaseParasite"/>
        </authorList>
    </citation>
    <scope>IDENTIFICATION</scope>
</reference>
<organism evidence="6">
    <name type="scientific">Anisakis simplex</name>
    <name type="common">Herring worm</name>
    <dbReference type="NCBI Taxonomy" id="6269"/>
    <lineage>
        <taxon>Eukaryota</taxon>
        <taxon>Metazoa</taxon>
        <taxon>Ecdysozoa</taxon>
        <taxon>Nematoda</taxon>
        <taxon>Chromadorea</taxon>
        <taxon>Rhabditida</taxon>
        <taxon>Spirurina</taxon>
        <taxon>Ascaridomorpha</taxon>
        <taxon>Ascaridoidea</taxon>
        <taxon>Anisakidae</taxon>
        <taxon>Anisakis</taxon>
        <taxon>Anisakis simplex complex</taxon>
    </lineage>
</organism>
<dbReference type="GO" id="GO:0035435">
    <property type="term" value="P:phosphate ion transmembrane transport"/>
    <property type="evidence" value="ECO:0007669"/>
    <property type="project" value="TreeGrafter"/>
</dbReference>
<protein>
    <submittedName>
        <fullName evidence="6">MFS transporter</fullName>
    </submittedName>
</protein>
<dbReference type="InterPro" id="IPR051337">
    <property type="entry name" value="OPA_Antiporter"/>
</dbReference>
<dbReference type="GO" id="GO:0061513">
    <property type="term" value="F:glucose 6-phosphate:phosphate antiporter activity"/>
    <property type="evidence" value="ECO:0007669"/>
    <property type="project" value="TreeGrafter"/>
</dbReference>
<evidence type="ECO:0000313" key="6">
    <source>
        <dbReference type="WBParaSite" id="ASIM_0000204301-mRNA-1"/>
    </source>
</evidence>
<feature type="transmembrane region" description="Helical" evidence="5">
    <location>
        <begin position="36"/>
        <end position="57"/>
    </location>
</feature>
<keyword evidence="2 5" id="KW-0812">Transmembrane</keyword>
<dbReference type="SUPFAM" id="SSF103473">
    <property type="entry name" value="MFS general substrate transporter"/>
    <property type="match status" value="1"/>
</dbReference>
<evidence type="ECO:0000256" key="5">
    <source>
        <dbReference type="SAM" id="Phobius"/>
    </source>
</evidence>
<feature type="transmembrane region" description="Helical" evidence="5">
    <location>
        <begin position="98"/>
        <end position="117"/>
    </location>
</feature>